<feature type="transmembrane region" description="Helical" evidence="1">
    <location>
        <begin position="70"/>
        <end position="88"/>
    </location>
</feature>
<keyword evidence="1" id="KW-0812">Transmembrane</keyword>
<evidence type="ECO:0000256" key="1">
    <source>
        <dbReference type="SAM" id="Phobius"/>
    </source>
</evidence>
<keyword evidence="1" id="KW-1133">Transmembrane helix</keyword>
<feature type="transmembrane region" description="Helical" evidence="1">
    <location>
        <begin position="94"/>
        <end position="120"/>
    </location>
</feature>
<reference evidence="2" key="1">
    <citation type="journal article" date="2010" name="Science">
        <title>Plasticity of animal genome architecture unmasked by rapid evolution of a pelagic tunicate.</title>
        <authorList>
            <person name="Denoeud F."/>
            <person name="Henriet S."/>
            <person name="Mungpakdee S."/>
            <person name="Aury J.M."/>
            <person name="Da Silva C."/>
            <person name="Brinkmann H."/>
            <person name="Mikhaleva J."/>
            <person name="Olsen L.C."/>
            <person name="Jubin C."/>
            <person name="Canestro C."/>
            <person name="Bouquet J.M."/>
            <person name="Danks G."/>
            <person name="Poulain J."/>
            <person name="Campsteijn C."/>
            <person name="Adamski M."/>
            <person name="Cross I."/>
            <person name="Yadetie F."/>
            <person name="Muffato M."/>
            <person name="Louis A."/>
            <person name="Butcher S."/>
            <person name="Tsagkogeorga G."/>
            <person name="Konrad A."/>
            <person name="Singh S."/>
            <person name="Jensen M.F."/>
            <person name="Cong E.H."/>
            <person name="Eikeseth-Otteraa H."/>
            <person name="Noel B."/>
            <person name="Anthouard V."/>
            <person name="Porcel B.M."/>
            <person name="Kachouri-Lafond R."/>
            <person name="Nishino A."/>
            <person name="Ugolini M."/>
            <person name="Chourrout P."/>
            <person name="Nishida H."/>
            <person name="Aasland R."/>
            <person name="Huzurbazar S."/>
            <person name="Westhof E."/>
            <person name="Delsuc F."/>
            <person name="Lehrach H."/>
            <person name="Reinhardt R."/>
            <person name="Weissenbach J."/>
            <person name="Roy S.W."/>
            <person name="Artiguenave F."/>
            <person name="Postlethwait J.H."/>
            <person name="Manak J.R."/>
            <person name="Thompson E.M."/>
            <person name="Jaillon O."/>
            <person name="Du Pasquier L."/>
            <person name="Boudinot P."/>
            <person name="Liberles D.A."/>
            <person name="Volff J.N."/>
            <person name="Philippe H."/>
            <person name="Lenhard B."/>
            <person name="Roest Crollius H."/>
            <person name="Wincker P."/>
            <person name="Chourrout D."/>
        </authorList>
    </citation>
    <scope>NUCLEOTIDE SEQUENCE [LARGE SCALE GENOMIC DNA]</scope>
</reference>
<organism evidence="2">
    <name type="scientific">Oikopleura dioica</name>
    <name type="common">Tunicate</name>
    <dbReference type="NCBI Taxonomy" id="34765"/>
    <lineage>
        <taxon>Eukaryota</taxon>
        <taxon>Metazoa</taxon>
        <taxon>Chordata</taxon>
        <taxon>Tunicata</taxon>
        <taxon>Appendicularia</taxon>
        <taxon>Copelata</taxon>
        <taxon>Oikopleuridae</taxon>
        <taxon>Oikopleura</taxon>
    </lineage>
</organism>
<dbReference type="EMBL" id="FN653040">
    <property type="protein sequence ID" value="CBY19459.1"/>
    <property type="molecule type" value="Genomic_DNA"/>
</dbReference>
<accession>E4XE69</accession>
<sequence length="189" mass="21108">MQVRTYGWIFAGWLALIYSVVYTLLLSGVWTVAILAFKKFHHPKCLFKPFEFLLTELPCVDGYIPIGQGVFLTFFSLLSIALSCRLGLNPNRPILWAALASNLLNLALIGVLTVLDFGFIDMNIWRNHHADEIKKLFQIEASLAAFLTVQHLSALGLTFLSLLQPLSDFCCKDENSSKTSEPPVKTSSV</sequence>
<gene>
    <name evidence="2" type="ORF">GSOID_T00008473001</name>
</gene>
<evidence type="ECO:0000313" key="3">
    <source>
        <dbReference type="Proteomes" id="UP000001307"/>
    </source>
</evidence>
<name>E4XE69_OIKDI</name>
<proteinExistence type="predicted"/>
<dbReference type="Proteomes" id="UP000001307">
    <property type="component" value="Unassembled WGS sequence"/>
</dbReference>
<protein>
    <submittedName>
        <fullName evidence="2">Uncharacterized protein</fullName>
    </submittedName>
</protein>
<keyword evidence="3" id="KW-1185">Reference proteome</keyword>
<keyword evidence="1" id="KW-0472">Membrane</keyword>
<dbReference type="AlphaFoldDB" id="E4XE69"/>
<evidence type="ECO:0000313" key="2">
    <source>
        <dbReference type="EMBL" id="CBY19459.1"/>
    </source>
</evidence>
<dbReference type="InParanoid" id="E4XE69"/>
<feature type="transmembrane region" description="Helical" evidence="1">
    <location>
        <begin position="6"/>
        <end position="37"/>
    </location>
</feature>
<feature type="transmembrane region" description="Helical" evidence="1">
    <location>
        <begin position="141"/>
        <end position="163"/>
    </location>
</feature>